<keyword evidence="4 8" id="KW-1133">Transmembrane helix</keyword>
<keyword evidence="5 7" id="KW-0472">Membrane</keyword>
<evidence type="ECO:0000256" key="1">
    <source>
        <dbReference type="ARBA" id="ARBA00004141"/>
    </source>
</evidence>
<evidence type="ECO:0000259" key="9">
    <source>
        <dbReference type="PROSITE" id="PS51225"/>
    </source>
</evidence>
<dbReference type="AlphaFoldDB" id="A0A8C4ZY18"/>
<comment type="similarity">
    <text evidence="6">Belongs to the MAL family.</text>
</comment>
<keyword evidence="2 7" id="KW-0812">Transmembrane</keyword>
<comment type="subcellular location">
    <subcellularLocation>
        <location evidence="1">Membrane</location>
        <topology evidence="1">Multi-pass membrane protein</topology>
    </subcellularLocation>
</comment>
<gene>
    <name evidence="10" type="primary">LOC115537721</name>
</gene>
<protein>
    <submittedName>
        <fullName evidence="10">Myeloid-associated differentiation marker homolog</fullName>
    </submittedName>
</protein>
<dbReference type="Pfam" id="PF01284">
    <property type="entry name" value="MARVEL"/>
    <property type="match status" value="2"/>
</dbReference>
<dbReference type="PANTHER" id="PTHR17068">
    <property type="entry name" value="MYELOID-ASSOCIATED DIFFERENTIATION MARKER MYADM FAMILY MEMBER"/>
    <property type="match status" value="1"/>
</dbReference>
<dbReference type="GeneTree" id="ENSGT00950000182933"/>
<evidence type="ECO:0000256" key="4">
    <source>
        <dbReference type="ARBA" id="ARBA00022989"/>
    </source>
</evidence>
<dbReference type="OMA" id="TWCFCFF"/>
<feature type="transmembrane region" description="Helical" evidence="8">
    <location>
        <begin position="142"/>
        <end position="163"/>
    </location>
</feature>
<dbReference type="InterPro" id="IPR008253">
    <property type="entry name" value="Marvel"/>
</dbReference>
<feature type="transmembrane region" description="Helical" evidence="8">
    <location>
        <begin position="246"/>
        <end position="265"/>
    </location>
</feature>
<keyword evidence="11" id="KW-1185">Reference proteome</keyword>
<reference evidence="10" key="1">
    <citation type="submission" date="2025-08" db="UniProtKB">
        <authorList>
            <consortium name="Ensembl"/>
        </authorList>
    </citation>
    <scope>IDENTIFICATION</scope>
</reference>
<evidence type="ECO:0000313" key="11">
    <source>
        <dbReference type="Proteomes" id="UP000694546"/>
    </source>
</evidence>
<evidence type="ECO:0000256" key="7">
    <source>
        <dbReference type="PROSITE-ProRule" id="PRU00581"/>
    </source>
</evidence>
<evidence type="ECO:0000313" key="10">
    <source>
        <dbReference type="Ensembl" id="ENSGMOP00000021595.2"/>
    </source>
</evidence>
<sequence>MNVSVRSLTDPVGILRIVALVLTCMSFGLVASVGVTASESSYWAWCMFTWSFCCFFTFAILILEFTTLSDKVPVSWEDFTTAFAMLAALMCLAASAIYPAFFTCSTCPRQIGATVTSWFCFLTYGAEVVLTRLRPRGQISGFLSTVSGLLKILETFVACIIFTSLDPAKFSGSPGLQWCVAVYCMCFIWSLLIILLTIGRLLSYFPVSFEMVVTVSNVLAAMMYMTAMVIWPLYGFQGNLNDSALWNKLLVVTFMSIFNFIVYTVDSVFSIRMVFWPQASS</sequence>
<dbReference type="KEGG" id="gmh:115537721"/>
<dbReference type="RefSeq" id="XP_030205634.1">
    <property type="nucleotide sequence ID" value="XM_030349774.1"/>
</dbReference>
<feature type="transmembrane region" description="Helical" evidence="8">
    <location>
        <begin position="42"/>
        <end position="67"/>
    </location>
</feature>
<feature type="transmembrane region" description="Helical" evidence="8">
    <location>
        <begin position="211"/>
        <end position="234"/>
    </location>
</feature>
<dbReference type="Proteomes" id="UP000694546">
    <property type="component" value="Chromosome 2"/>
</dbReference>
<evidence type="ECO:0000256" key="3">
    <source>
        <dbReference type="ARBA" id="ARBA00022737"/>
    </source>
</evidence>
<keyword evidence="3" id="KW-0677">Repeat</keyword>
<name>A0A8C4ZY18_GADMO</name>
<dbReference type="InterPro" id="IPR047123">
    <property type="entry name" value="MYADM-like"/>
</dbReference>
<feature type="domain" description="MARVEL" evidence="9">
    <location>
        <begin position="142"/>
        <end position="275"/>
    </location>
</feature>
<evidence type="ECO:0000256" key="6">
    <source>
        <dbReference type="ARBA" id="ARBA00034721"/>
    </source>
</evidence>
<evidence type="ECO:0000256" key="5">
    <source>
        <dbReference type="ARBA" id="ARBA00023136"/>
    </source>
</evidence>
<organism evidence="10 11">
    <name type="scientific">Gadus morhua</name>
    <name type="common">Atlantic cod</name>
    <dbReference type="NCBI Taxonomy" id="8049"/>
    <lineage>
        <taxon>Eukaryota</taxon>
        <taxon>Metazoa</taxon>
        <taxon>Chordata</taxon>
        <taxon>Craniata</taxon>
        <taxon>Vertebrata</taxon>
        <taxon>Euteleostomi</taxon>
        <taxon>Actinopterygii</taxon>
        <taxon>Neopterygii</taxon>
        <taxon>Teleostei</taxon>
        <taxon>Neoteleostei</taxon>
        <taxon>Acanthomorphata</taxon>
        <taxon>Zeiogadaria</taxon>
        <taxon>Gadariae</taxon>
        <taxon>Gadiformes</taxon>
        <taxon>Gadoidei</taxon>
        <taxon>Gadidae</taxon>
        <taxon>Gadus</taxon>
    </lineage>
</organism>
<evidence type="ECO:0000256" key="2">
    <source>
        <dbReference type="ARBA" id="ARBA00022692"/>
    </source>
</evidence>
<dbReference type="GO" id="GO:0016020">
    <property type="term" value="C:membrane"/>
    <property type="evidence" value="ECO:0007669"/>
    <property type="project" value="UniProtKB-SubCell"/>
</dbReference>
<dbReference type="GeneID" id="115537721"/>
<feature type="transmembrane region" description="Helical" evidence="8">
    <location>
        <begin position="110"/>
        <end position="130"/>
    </location>
</feature>
<feature type="domain" description="MARVEL" evidence="9">
    <location>
        <begin position="7"/>
        <end position="136"/>
    </location>
</feature>
<dbReference type="PROSITE" id="PS51225">
    <property type="entry name" value="MARVEL"/>
    <property type="match status" value="2"/>
</dbReference>
<dbReference type="OrthoDB" id="9939551at2759"/>
<reference evidence="10" key="2">
    <citation type="submission" date="2025-09" db="UniProtKB">
        <authorList>
            <consortium name="Ensembl"/>
        </authorList>
    </citation>
    <scope>IDENTIFICATION</scope>
</reference>
<feature type="transmembrane region" description="Helical" evidence="8">
    <location>
        <begin position="175"/>
        <end position="199"/>
    </location>
</feature>
<feature type="transmembrane region" description="Helical" evidence="8">
    <location>
        <begin position="12"/>
        <end position="36"/>
    </location>
</feature>
<accession>A0A8C4ZY18</accession>
<dbReference type="PANTHER" id="PTHR17068:SF2">
    <property type="entry name" value="MYELOID-ASSOCIATED DIFFERENTIATION MARKER-LIKE"/>
    <property type="match status" value="1"/>
</dbReference>
<feature type="transmembrane region" description="Helical" evidence="8">
    <location>
        <begin position="79"/>
        <end position="98"/>
    </location>
</feature>
<proteinExistence type="inferred from homology"/>
<evidence type="ECO:0000256" key="8">
    <source>
        <dbReference type="SAM" id="Phobius"/>
    </source>
</evidence>
<dbReference type="Ensembl" id="ENSGMOT00000022113.2">
    <property type="protein sequence ID" value="ENSGMOP00000021595.2"/>
    <property type="gene ID" value="ENSGMOG00000020108.2"/>
</dbReference>